<evidence type="ECO:0000313" key="2">
    <source>
        <dbReference type="EMBL" id="KXH47882.1"/>
    </source>
</evidence>
<feature type="region of interest" description="Disordered" evidence="1">
    <location>
        <begin position="1"/>
        <end position="20"/>
    </location>
</feature>
<dbReference type="EMBL" id="JEMN01001107">
    <property type="protein sequence ID" value="KXH47882.1"/>
    <property type="molecule type" value="Genomic_DNA"/>
</dbReference>
<dbReference type="Proteomes" id="UP000070054">
    <property type="component" value="Unassembled WGS sequence"/>
</dbReference>
<evidence type="ECO:0000313" key="3">
    <source>
        <dbReference type="Proteomes" id="UP000070054"/>
    </source>
</evidence>
<protein>
    <submittedName>
        <fullName evidence="2">Uncharacterized protein</fullName>
    </submittedName>
</protein>
<sequence>MLLTGNPNQRYKKKPHSQSKSTSRQYFSAFCGHGLTSPLSGCRMSVPVILETWFIRIAAKPATNVANISQQTRPTVLYGTRRFEGVISPVSSQAYFDPPQCTHFVDVAHTASVCTVVALVAPRFGGNRSSWGKERCVFCVATDMISLPVCVSWTILSTGLCLSVAGERKSTSRLVRDARLNRIAKRPCPDSPSARSKVDNEVSIIVEGIGVLVDVWKRRRNRWAPAKM</sequence>
<dbReference type="AlphaFoldDB" id="A0A135TIB6"/>
<comment type="caution">
    <text evidence="2">The sequence shown here is derived from an EMBL/GenBank/DDBJ whole genome shotgun (WGS) entry which is preliminary data.</text>
</comment>
<proteinExistence type="predicted"/>
<keyword evidence="3" id="KW-1185">Reference proteome</keyword>
<reference evidence="2 3" key="1">
    <citation type="submission" date="2014-02" db="EMBL/GenBank/DDBJ databases">
        <title>The genome sequence of Colletotrichum nymphaeae SA-01.</title>
        <authorList>
            <person name="Baroncelli R."/>
            <person name="Thon M.R."/>
        </authorList>
    </citation>
    <scope>NUCLEOTIDE SEQUENCE [LARGE SCALE GENOMIC DNA]</scope>
    <source>
        <strain evidence="2 3">SA-01</strain>
    </source>
</reference>
<gene>
    <name evidence="2" type="ORF">CNYM01_01400</name>
</gene>
<evidence type="ECO:0000256" key="1">
    <source>
        <dbReference type="SAM" id="MobiDB-lite"/>
    </source>
</evidence>
<organism evidence="2 3">
    <name type="scientific">Colletotrichum nymphaeae SA-01</name>
    <dbReference type="NCBI Taxonomy" id="1460502"/>
    <lineage>
        <taxon>Eukaryota</taxon>
        <taxon>Fungi</taxon>
        <taxon>Dikarya</taxon>
        <taxon>Ascomycota</taxon>
        <taxon>Pezizomycotina</taxon>
        <taxon>Sordariomycetes</taxon>
        <taxon>Hypocreomycetidae</taxon>
        <taxon>Glomerellales</taxon>
        <taxon>Glomerellaceae</taxon>
        <taxon>Colletotrichum</taxon>
        <taxon>Colletotrichum acutatum species complex</taxon>
    </lineage>
</organism>
<accession>A0A135TIB6</accession>
<name>A0A135TIB6_9PEZI</name>